<protein>
    <submittedName>
        <fullName evidence="4">Methyltransferase domain-containing protein</fullName>
    </submittedName>
</protein>
<dbReference type="PANTHER" id="PTHR13090:SF1">
    <property type="entry name" value="ARGININE-HYDROXYLASE NDUFAF5, MITOCHONDRIAL"/>
    <property type="match status" value="1"/>
</dbReference>
<sequence>MPPMNDSVIFDRRAVRQHRDRAARQVGSVTAILDEAAERLLDRLDDTTYRFAAALDIGGRGVVAPRLRGRGIDSVISCDLSPDMARLNGTPCLCADEEWLPFGPGAFDLVVANLSLHWVNDLPGALAQIRHALKPDGLFLASLPVRPSLSGLRHALTEAECALLGGASPRVSPFPDLRDCASLLQRAGFALPVADADTITLDYRTPMGLLRDLRAAGETNALTLRSRRFAPVSLFPAALADLASSDGDTHLTVPLRLAIMTGWAPDAGQPKPLRPGQFTTPLEDVLKNMK</sequence>
<evidence type="ECO:0000313" key="5">
    <source>
        <dbReference type="Proteomes" id="UP000561066"/>
    </source>
</evidence>
<evidence type="ECO:0000256" key="2">
    <source>
        <dbReference type="ARBA" id="ARBA00022679"/>
    </source>
</evidence>
<dbReference type="InterPro" id="IPR029063">
    <property type="entry name" value="SAM-dependent_MTases_sf"/>
</dbReference>
<reference evidence="4 5" key="1">
    <citation type="submission" date="2020-04" db="EMBL/GenBank/DDBJ databases">
        <title>Description of novel Gluconacetobacter.</title>
        <authorList>
            <person name="Sombolestani A."/>
        </authorList>
    </citation>
    <scope>NUCLEOTIDE SEQUENCE [LARGE SCALE GENOMIC DNA]</scope>
    <source>
        <strain evidence="4 5">LMG 21312</strain>
    </source>
</reference>
<dbReference type="Pfam" id="PF08241">
    <property type="entry name" value="Methyltransf_11"/>
    <property type="match status" value="1"/>
</dbReference>
<gene>
    <name evidence="4" type="ORF">HLH21_10750</name>
</gene>
<dbReference type="Gene3D" id="3.40.50.150">
    <property type="entry name" value="Vaccinia Virus protein VP39"/>
    <property type="match status" value="1"/>
</dbReference>
<dbReference type="Proteomes" id="UP000561066">
    <property type="component" value="Unassembled WGS sequence"/>
</dbReference>
<dbReference type="EMBL" id="JABEQH010000013">
    <property type="protein sequence ID" value="MBB2176405.1"/>
    <property type="molecule type" value="Genomic_DNA"/>
</dbReference>
<dbReference type="GO" id="GO:0032259">
    <property type="term" value="P:methylation"/>
    <property type="evidence" value="ECO:0007669"/>
    <property type="project" value="UniProtKB-KW"/>
</dbReference>
<dbReference type="PANTHER" id="PTHR13090">
    <property type="entry name" value="ARGININE-HYDROXYLASE NDUFAF5, MITOCHONDRIAL"/>
    <property type="match status" value="1"/>
</dbReference>
<feature type="domain" description="Methyltransferase type 11" evidence="3">
    <location>
        <begin position="55"/>
        <end position="140"/>
    </location>
</feature>
<keyword evidence="1 4" id="KW-0489">Methyltransferase</keyword>
<keyword evidence="2 4" id="KW-0808">Transferase</keyword>
<name>A0A7W4J7Z5_9PROT</name>
<evidence type="ECO:0000259" key="3">
    <source>
        <dbReference type="Pfam" id="PF08241"/>
    </source>
</evidence>
<keyword evidence="5" id="KW-1185">Reference proteome</keyword>
<dbReference type="InterPro" id="IPR013216">
    <property type="entry name" value="Methyltransf_11"/>
</dbReference>
<dbReference type="SUPFAM" id="SSF53335">
    <property type="entry name" value="S-adenosyl-L-methionine-dependent methyltransferases"/>
    <property type="match status" value="1"/>
</dbReference>
<evidence type="ECO:0000256" key="1">
    <source>
        <dbReference type="ARBA" id="ARBA00022603"/>
    </source>
</evidence>
<dbReference type="InterPro" id="IPR050602">
    <property type="entry name" value="Malonyl-ACP_OMT"/>
</dbReference>
<dbReference type="AlphaFoldDB" id="A0A7W4J7Z5"/>
<dbReference type="CDD" id="cd02440">
    <property type="entry name" value="AdoMet_MTases"/>
    <property type="match status" value="1"/>
</dbReference>
<accession>A0A7W4J7Z5</accession>
<dbReference type="GO" id="GO:0008757">
    <property type="term" value="F:S-adenosylmethionine-dependent methyltransferase activity"/>
    <property type="evidence" value="ECO:0007669"/>
    <property type="project" value="InterPro"/>
</dbReference>
<evidence type="ECO:0000313" key="4">
    <source>
        <dbReference type="EMBL" id="MBB2176405.1"/>
    </source>
</evidence>
<organism evidence="4 5">
    <name type="scientific">Gluconacetobacter johannae</name>
    <dbReference type="NCBI Taxonomy" id="112140"/>
    <lineage>
        <taxon>Bacteria</taxon>
        <taxon>Pseudomonadati</taxon>
        <taxon>Pseudomonadota</taxon>
        <taxon>Alphaproteobacteria</taxon>
        <taxon>Acetobacterales</taxon>
        <taxon>Acetobacteraceae</taxon>
        <taxon>Gluconacetobacter</taxon>
    </lineage>
</organism>
<proteinExistence type="predicted"/>
<comment type="caution">
    <text evidence="4">The sequence shown here is derived from an EMBL/GenBank/DDBJ whole genome shotgun (WGS) entry which is preliminary data.</text>
</comment>